<keyword evidence="1" id="KW-0560">Oxidoreductase</keyword>
<dbReference type="OrthoDB" id="542013at2759"/>
<comment type="caution">
    <text evidence="2">The sequence shown here is derived from an EMBL/GenBank/DDBJ whole genome shotgun (WGS) entry which is preliminary data.</text>
</comment>
<dbReference type="EMBL" id="QPFP01000056">
    <property type="protein sequence ID" value="TEB25522.1"/>
    <property type="molecule type" value="Genomic_DNA"/>
</dbReference>
<dbReference type="Proteomes" id="UP000298030">
    <property type="component" value="Unassembled WGS sequence"/>
</dbReference>
<accession>A0A4Y7SUQ7</accession>
<dbReference type="PANTHER" id="PTHR43157:SF31">
    <property type="entry name" value="PHOSPHATIDYLINOSITOL-GLYCAN BIOSYNTHESIS CLASS F PROTEIN"/>
    <property type="match status" value="1"/>
</dbReference>
<dbReference type="PRINTS" id="PR00081">
    <property type="entry name" value="GDHRDH"/>
</dbReference>
<evidence type="ECO:0000256" key="1">
    <source>
        <dbReference type="ARBA" id="ARBA00023002"/>
    </source>
</evidence>
<organism evidence="2 3">
    <name type="scientific">Coprinellus micaceus</name>
    <name type="common">Glistening ink-cap mushroom</name>
    <name type="synonym">Coprinus micaceus</name>
    <dbReference type="NCBI Taxonomy" id="71717"/>
    <lineage>
        <taxon>Eukaryota</taxon>
        <taxon>Fungi</taxon>
        <taxon>Dikarya</taxon>
        <taxon>Basidiomycota</taxon>
        <taxon>Agaricomycotina</taxon>
        <taxon>Agaricomycetes</taxon>
        <taxon>Agaricomycetidae</taxon>
        <taxon>Agaricales</taxon>
        <taxon>Agaricineae</taxon>
        <taxon>Psathyrellaceae</taxon>
        <taxon>Coprinellus</taxon>
    </lineage>
</organism>
<gene>
    <name evidence="2" type="ORF">FA13DRAFT_1817398</name>
</gene>
<evidence type="ECO:0000313" key="3">
    <source>
        <dbReference type="Proteomes" id="UP000298030"/>
    </source>
</evidence>
<dbReference type="SUPFAM" id="SSF51735">
    <property type="entry name" value="NAD(P)-binding Rossmann-fold domains"/>
    <property type="match status" value="1"/>
</dbReference>
<name>A0A4Y7SUQ7_COPMI</name>
<sequence length="334" mass="37054">MVKKTMWAAIQDQRRAVPPLVTADLTGQTVVVVGANTGLGFGTAVHFARMNPGKLILACRNEEKGKAAVAKLRSETGFHNVELRLLDLSSFASVRAFSDSFQKDPRLDILVANAAVAANKYQVTSDGWEESIQVNDLSTSLLCLLLAPLMVSTGWTHKTNPRICIVTSDLHYFNKIDDKVFDAPNAWQMLNSKEYCLTSKMTNRYPETKLLNVFFARSLASLLSNTPVIVNTPNPGFCKSELRRNMPAIETTFARTTEEGSRQFVYAAVGGADNVDEMRGQYIDLHEVAEPTDFVLGEDGQRRQDKLWADLVDELTKVDTRVADIVTQRASSYI</sequence>
<dbReference type="InterPro" id="IPR036291">
    <property type="entry name" value="NAD(P)-bd_dom_sf"/>
</dbReference>
<dbReference type="Pfam" id="PF00106">
    <property type="entry name" value="adh_short"/>
    <property type="match status" value="1"/>
</dbReference>
<protein>
    <submittedName>
        <fullName evidence="2">Short-chain dehydrogenase</fullName>
    </submittedName>
</protein>
<keyword evidence="3" id="KW-1185">Reference proteome</keyword>
<reference evidence="2 3" key="1">
    <citation type="journal article" date="2019" name="Nat. Ecol. Evol.">
        <title>Megaphylogeny resolves global patterns of mushroom evolution.</title>
        <authorList>
            <person name="Varga T."/>
            <person name="Krizsan K."/>
            <person name="Foldi C."/>
            <person name="Dima B."/>
            <person name="Sanchez-Garcia M."/>
            <person name="Sanchez-Ramirez S."/>
            <person name="Szollosi G.J."/>
            <person name="Szarkandi J.G."/>
            <person name="Papp V."/>
            <person name="Albert L."/>
            <person name="Andreopoulos W."/>
            <person name="Angelini C."/>
            <person name="Antonin V."/>
            <person name="Barry K.W."/>
            <person name="Bougher N.L."/>
            <person name="Buchanan P."/>
            <person name="Buyck B."/>
            <person name="Bense V."/>
            <person name="Catcheside P."/>
            <person name="Chovatia M."/>
            <person name="Cooper J."/>
            <person name="Damon W."/>
            <person name="Desjardin D."/>
            <person name="Finy P."/>
            <person name="Geml J."/>
            <person name="Haridas S."/>
            <person name="Hughes K."/>
            <person name="Justo A."/>
            <person name="Karasinski D."/>
            <person name="Kautmanova I."/>
            <person name="Kiss B."/>
            <person name="Kocsube S."/>
            <person name="Kotiranta H."/>
            <person name="LaButti K.M."/>
            <person name="Lechner B.E."/>
            <person name="Liimatainen K."/>
            <person name="Lipzen A."/>
            <person name="Lukacs Z."/>
            <person name="Mihaltcheva S."/>
            <person name="Morgado L.N."/>
            <person name="Niskanen T."/>
            <person name="Noordeloos M.E."/>
            <person name="Ohm R.A."/>
            <person name="Ortiz-Santana B."/>
            <person name="Ovrebo C."/>
            <person name="Racz N."/>
            <person name="Riley R."/>
            <person name="Savchenko A."/>
            <person name="Shiryaev A."/>
            <person name="Soop K."/>
            <person name="Spirin V."/>
            <person name="Szebenyi C."/>
            <person name="Tomsovsky M."/>
            <person name="Tulloss R.E."/>
            <person name="Uehling J."/>
            <person name="Grigoriev I.V."/>
            <person name="Vagvolgyi C."/>
            <person name="Papp T."/>
            <person name="Martin F.M."/>
            <person name="Miettinen O."/>
            <person name="Hibbett D.S."/>
            <person name="Nagy L.G."/>
        </authorList>
    </citation>
    <scope>NUCLEOTIDE SEQUENCE [LARGE SCALE GENOMIC DNA]</scope>
    <source>
        <strain evidence="2 3">FP101781</strain>
    </source>
</reference>
<dbReference type="AlphaFoldDB" id="A0A4Y7SUQ7"/>
<dbReference type="GO" id="GO:0016491">
    <property type="term" value="F:oxidoreductase activity"/>
    <property type="evidence" value="ECO:0007669"/>
    <property type="project" value="UniProtKB-KW"/>
</dbReference>
<evidence type="ECO:0000313" key="2">
    <source>
        <dbReference type="EMBL" id="TEB25522.1"/>
    </source>
</evidence>
<proteinExistence type="predicted"/>
<dbReference type="PANTHER" id="PTHR43157">
    <property type="entry name" value="PHOSPHATIDYLINOSITOL-GLYCAN BIOSYNTHESIS CLASS F PROTEIN-RELATED"/>
    <property type="match status" value="1"/>
</dbReference>
<dbReference type="STRING" id="71717.A0A4Y7SUQ7"/>
<dbReference type="Gene3D" id="3.40.50.720">
    <property type="entry name" value="NAD(P)-binding Rossmann-like Domain"/>
    <property type="match status" value="1"/>
</dbReference>
<dbReference type="InterPro" id="IPR002347">
    <property type="entry name" value="SDR_fam"/>
</dbReference>